<organism evidence="1 2">
    <name type="scientific">Trypanosoma cruzi Dm28c</name>
    <dbReference type="NCBI Taxonomy" id="1416333"/>
    <lineage>
        <taxon>Eukaryota</taxon>
        <taxon>Discoba</taxon>
        <taxon>Euglenozoa</taxon>
        <taxon>Kinetoplastea</taxon>
        <taxon>Metakinetoplastina</taxon>
        <taxon>Trypanosomatida</taxon>
        <taxon>Trypanosomatidae</taxon>
        <taxon>Trypanosoma</taxon>
        <taxon>Schizotrypanum</taxon>
    </lineage>
</organism>
<comment type="caution">
    <text evidence="1">The sequence shown here is derived from an EMBL/GenBank/DDBJ whole genome shotgun (WGS) entry which is preliminary data.</text>
</comment>
<evidence type="ECO:0000313" key="1">
    <source>
        <dbReference type="EMBL" id="ESS61681.1"/>
    </source>
</evidence>
<sequence>MCILCVCQQKHRAKKQKQEAEYVEGRTKCTAEVRGRNNKKKTAQTHDCTAAQAAAIHTRLTQNKNTFPFVLHKPHRTK</sequence>
<gene>
    <name evidence="1" type="ORF">TCDM_10716</name>
</gene>
<proteinExistence type="predicted"/>
<accession>V5D2J1</accession>
<evidence type="ECO:0000313" key="2">
    <source>
        <dbReference type="Proteomes" id="UP000017861"/>
    </source>
</evidence>
<dbReference type="AlphaFoldDB" id="V5D2J1"/>
<reference evidence="1 2" key="1">
    <citation type="journal article" date="2014" name="Genome Announc.">
        <title>Trypanosoma cruzi Clone Dm28c Draft Genome Sequence.</title>
        <authorList>
            <person name="Grisard E.C."/>
            <person name="Teixeira S.M."/>
            <person name="de Almeida L.G."/>
            <person name="Stoco P.H."/>
            <person name="Gerber A.L."/>
            <person name="Talavera-Lopez C."/>
            <person name="Lima O.C."/>
            <person name="Andersson B."/>
            <person name="de Vasconcelos A.T."/>
        </authorList>
    </citation>
    <scope>NUCLEOTIDE SEQUENCE [LARGE SCALE GENOMIC DNA]</scope>
    <source>
        <strain evidence="1 2">Dm28c</strain>
    </source>
</reference>
<name>V5D2J1_TRYCR</name>
<dbReference type="VEuPathDB" id="TriTrypDB:TCDM_10716"/>
<dbReference type="Proteomes" id="UP000017861">
    <property type="component" value="Unassembled WGS sequence"/>
</dbReference>
<protein>
    <submittedName>
        <fullName evidence="1">Uncharacterized protein</fullName>
    </submittedName>
</protein>
<dbReference type="EMBL" id="AYLP01000255">
    <property type="protein sequence ID" value="ESS61681.1"/>
    <property type="molecule type" value="Genomic_DNA"/>
</dbReference>